<feature type="compositionally biased region" description="Low complexity" evidence="1">
    <location>
        <begin position="76"/>
        <end position="85"/>
    </location>
</feature>
<feature type="region of interest" description="Disordered" evidence="1">
    <location>
        <begin position="314"/>
        <end position="388"/>
    </location>
</feature>
<feature type="compositionally biased region" description="Low complexity" evidence="1">
    <location>
        <begin position="219"/>
        <end position="232"/>
    </location>
</feature>
<sequence length="388" mass="41351">MLTRKQQWRRVRGPRSSVETHQLADRGGRKTCPRAARVPDALAHPRAINSLSIDDSLLRLVATGRPAASDEEDEPAAAAAPAVPSSSVRRPVVDEIGAIRVGSNVRFNHQVRVVLVPSRKELRPLIEELWWGTNDYVEFRREFVQAMREAAAAEVENRANQETPSVPEIQDTVSNIFPTVGGPAEGQEDGGDCDGGLLRPAAPGVVLVATSIPPEALTLASAATTARKPPATAERRRKKSTAGGGRRGRKKEGTSLLPSPGSFSSSRDSWRLVAPAVQELRRAERVKRAADFNWAPIAGPSTAAAKAAAAAAAEAAAAQDEEEDGGYRTHSLSSASEEGCDDSDEESGHGCGKDEECRGAAKTMTRSPQQPGCGPDLFSRDERTVCMA</sequence>
<feature type="compositionally biased region" description="Low complexity" evidence="1">
    <location>
        <begin position="255"/>
        <end position="267"/>
    </location>
</feature>
<feature type="compositionally biased region" description="Basic residues" evidence="1">
    <location>
        <begin position="1"/>
        <end position="13"/>
    </location>
</feature>
<feature type="region of interest" description="Disordered" evidence="1">
    <location>
        <begin position="219"/>
        <end position="268"/>
    </location>
</feature>
<dbReference type="EMBL" id="FN649760">
    <property type="protein sequence ID" value="CBN80151.1"/>
    <property type="molecule type" value="Genomic_DNA"/>
</dbReference>
<dbReference type="AlphaFoldDB" id="D8LD93"/>
<dbReference type="InParanoid" id="D8LD93"/>
<dbReference type="OrthoDB" id="10535355at2759"/>
<accession>D8LD93</accession>
<feature type="compositionally biased region" description="Basic and acidic residues" evidence="1">
    <location>
        <begin position="346"/>
        <end position="359"/>
    </location>
</feature>
<feature type="compositionally biased region" description="Basic and acidic residues" evidence="1">
    <location>
        <begin position="378"/>
        <end position="388"/>
    </location>
</feature>
<evidence type="ECO:0000313" key="2">
    <source>
        <dbReference type="EMBL" id="CBN80151.1"/>
    </source>
</evidence>
<gene>
    <name evidence="2" type="ORF">Esi_0116_0013</name>
</gene>
<reference evidence="2 3" key="1">
    <citation type="journal article" date="2010" name="Nature">
        <title>The Ectocarpus genome and the independent evolution of multicellularity in brown algae.</title>
        <authorList>
            <person name="Cock J.M."/>
            <person name="Sterck L."/>
            <person name="Rouze P."/>
            <person name="Scornet D."/>
            <person name="Allen A.E."/>
            <person name="Amoutzias G."/>
            <person name="Anthouard V."/>
            <person name="Artiguenave F."/>
            <person name="Aury J.M."/>
            <person name="Badger J.H."/>
            <person name="Beszteri B."/>
            <person name="Billiau K."/>
            <person name="Bonnet E."/>
            <person name="Bothwell J.H."/>
            <person name="Bowler C."/>
            <person name="Boyen C."/>
            <person name="Brownlee C."/>
            <person name="Carrano C.J."/>
            <person name="Charrier B."/>
            <person name="Cho G.Y."/>
            <person name="Coelho S.M."/>
            <person name="Collen J."/>
            <person name="Corre E."/>
            <person name="Da Silva C."/>
            <person name="Delage L."/>
            <person name="Delaroque N."/>
            <person name="Dittami S.M."/>
            <person name="Doulbeau S."/>
            <person name="Elias M."/>
            <person name="Farnham G."/>
            <person name="Gachon C.M."/>
            <person name="Gschloessl B."/>
            <person name="Heesch S."/>
            <person name="Jabbari K."/>
            <person name="Jubin C."/>
            <person name="Kawai H."/>
            <person name="Kimura K."/>
            <person name="Kloareg B."/>
            <person name="Kupper F.C."/>
            <person name="Lang D."/>
            <person name="Le Bail A."/>
            <person name="Leblanc C."/>
            <person name="Lerouge P."/>
            <person name="Lohr M."/>
            <person name="Lopez P.J."/>
            <person name="Martens C."/>
            <person name="Maumus F."/>
            <person name="Michel G."/>
            <person name="Miranda-Saavedra D."/>
            <person name="Morales J."/>
            <person name="Moreau H."/>
            <person name="Motomura T."/>
            <person name="Nagasato C."/>
            <person name="Napoli C.A."/>
            <person name="Nelson D.R."/>
            <person name="Nyvall-Collen P."/>
            <person name="Peters A.F."/>
            <person name="Pommier C."/>
            <person name="Potin P."/>
            <person name="Poulain J."/>
            <person name="Quesneville H."/>
            <person name="Read B."/>
            <person name="Rensing S.A."/>
            <person name="Ritter A."/>
            <person name="Rousvoal S."/>
            <person name="Samanta M."/>
            <person name="Samson G."/>
            <person name="Schroeder D.C."/>
            <person name="Segurens B."/>
            <person name="Strittmatter M."/>
            <person name="Tonon T."/>
            <person name="Tregear J.W."/>
            <person name="Valentin K."/>
            <person name="von Dassow P."/>
            <person name="Yamagishi T."/>
            <person name="Van de Peer Y."/>
            <person name="Wincker P."/>
        </authorList>
    </citation>
    <scope>NUCLEOTIDE SEQUENCE [LARGE SCALE GENOMIC DNA]</scope>
    <source>
        <strain evidence="3">Ec32 / CCAP1310/4</strain>
    </source>
</reference>
<evidence type="ECO:0000313" key="3">
    <source>
        <dbReference type="Proteomes" id="UP000002630"/>
    </source>
</evidence>
<organism evidence="2 3">
    <name type="scientific">Ectocarpus siliculosus</name>
    <name type="common">Brown alga</name>
    <name type="synonym">Conferva siliculosa</name>
    <dbReference type="NCBI Taxonomy" id="2880"/>
    <lineage>
        <taxon>Eukaryota</taxon>
        <taxon>Sar</taxon>
        <taxon>Stramenopiles</taxon>
        <taxon>Ochrophyta</taxon>
        <taxon>PX clade</taxon>
        <taxon>Phaeophyceae</taxon>
        <taxon>Ectocarpales</taxon>
        <taxon>Ectocarpaceae</taxon>
        <taxon>Ectocarpus</taxon>
    </lineage>
</organism>
<feature type="region of interest" description="Disordered" evidence="1">
    <location>
        <begin position="1"/>
        <end position="33"/>
    </location>
</feature>
<feature type="region of interest" description="Disordered" evidence="1">
    <location>
        <begin position="65"/>
        <end position="85"/>
    </location>
</feature>
<evidence type="ECO:0000256" key="1">
    <source>
        <dbReference type="SAM" id="MobiDB-lite"/>
    </source>
</evidence>
<feature type="compositionally biased region" description="Basic residues" evidence="1">
    <location>
        <begin position="235"/>
        <end position="250"/>
    </location>
</feature>
<keyword evidence="3" id="KW-1185">Reference proteome</keyword>
<dbReference type="Proteomes" id="UP000002630">
    <property type="component" value="Unassembled WGS sequence"/>
</dbReference>
<name>D8LD93_ECTSI</name>
<proteinExistence type="predicted"/>
<protein>
    <submittedName>
        <fullName evidence="2">Uncharacterized protein</fullName>
    </submittedName>
</protein>